<comment type="caution">
    <text evidence="2">The sequence shown here is derived from an EMBL/GenBank/DDBJ whole genome shotgun (WGS) entry which is preliminary data.</text>
</comment>
<accession>A0ABY1VNR5</accession>
<gene>
    <name evidence="2" type="ORF">NCTC11535_01429</name>
</gene>
<dbReference type="PANTHER" id="PTHR43318:SF2">
    <property type="entry name" value="UDP-N-ACETYLGLUCOSAMINE 4,6-DEHYDRATASE (INVERTING)"/>
    <property type="match status" value="1"/>
</dbReference>
<dbReference type="PANTHER" id="PTHR43318">
    <property type="entry name" value="UDP-N-ACETYLGLUCOSAMINE 4,6-DEHYDRATASE"/>
    <property type="match status" value="1"/>
</dbReference>
<organism evidence="2 3">
    <name type="scientific">Actinomyces bovis</name>
    <dbReference type="NCBI Taxonomy" id="1658"/>
    <lineage>
        <taxon>Bacteria</taxon>
        <taxon>Bacillati</taxon>
        <taxon>Actinomycetota</taxon>
        <taxon>Actinomycetes</taxon>
        <taxon>Actinomycetales</taxon>
        <taxon>Actinomycetaceae</taxon>
        <taxon>Actinomyces</taxon>
    </lineage>
</organism>
<reference evidence="2 3" key="1">
    <citation type="submission" date="2018-06" db="EMBL/GenBank/DDBJ databases">
        <authorList>
            <consortium name="Pathogen Informatics"/>
            <person name="Doyle S."/>
        </authorList>
    </citation>
    <scope>NUCLEOTIDE SEQUENCE [LARGE SCALE GENOMIC DNA]</scope>
    <source>
        <strain evidence="2 3">NCTC11535</strain>
    </source>
</reference>
<keyword evidence="2" id="KW-0808">Transferase</keyword>
<feature type="transmembrane region" description="Helical" evidence="1">
    <location>
        <begin position="73"/>
        <end position="96"/>
    </location>
</feature>
<keyword evidence="1" id="KW-0812">Transmembrane</keyword>
<dbReference type="EMBL" id="UAPQ01000008">
    <property type="protein sequence ID" value="SPT53748.1"/>
    <property type="molecule type" value="Genomic_DNA"/>
</dbReference>
<dbReference type="InterPro" id="IPR051203">
    <property type="entry name" value="Polysaccharide_Synthase-Rel"/>
</dbReference>
<dbReference type="SUPFAM" id="SSF51735">
    <property type="entry name" value="NAD(P)-binding Rossmann-fold domains"/>
    <property type="match status" value="1"/>
</dbReference>
<dbReference type="Pfam" id="PF13727">
    <property type="entry name" value="CoA_binding_3"/>
    <property type="match status" value="1"/>
</dbReference>
<evidence type="ECO:0000256" key="1">
    <source>
        <dbReference type="SAM" id="Phobius"/>
    </source>
</evidence>
<dbReference type="Gene3D" id="3.40.50.720">
    <property type="entry name" value="NAD(P)-binding Rossmann-like Domain"/>
    <property type="match status" value="1"/>
</dbReference>
<feature type="transmembrane region" description="Helical" evidence="1">
    <location>
        <begin position="142"/>
        <end position="161"/>
    </location>
</feature>
<dbReference type="InterPro" id="IPR036291">
    <property type="entry name" value="NAD(P)-bd_dom_sf"/>
</dbReference>
<sequence>MLFHNTIEGENHRMNETSNLAWRAGAGWVESSRMLLKRVEPLSLIVGDVTATYVAIYVAAWGRTSWDRTMSPLGPFCTIGILAIVNVVIFASFHMYDSLWRYASISEATRITMASVLASCVTSGILAVFFEGGFSLREYGTAWAVTLILVAGSRMTIRAVLGGRSLKLLLTDEGRGRPRTLIVGAGQTGSLTIKRMLSGDKDIVGNPVGVVDDDPAKVGQRVHGVKVKGNCADIVKVAQDCQVDQIVIAMPSATAAQKKKVLDTCLQTGLRVLTLPNVRDIPIDEKGRLVLQEVDVKDLLGREETLLDLSRMGYVTGKIVLVTGGGGFDWSGTCASAHYG</sequence>
<keyword evidence="3" id="KW-1185">Reference proteome</keyword>
<name>A0ABY1VNR5_9ACTO</name>
<protein>
    <submittedName>
        <fullName evidence="2">UDP-glucose lipid carrier transferase</fullName>
    </submittedName>
</protein>
<evidence type="ECO:0000313" key="3">
    <source>
        <dbReference type="Proteomes" id="UP000250006"/>
    </source>
</evidence>
<keyword evidence="1" id="KW-0472">Membrane</keyword>
<keyword evidence="1" id="KW-1133">Transmembrane helix</keyword>
<feature type="transmembrane region" description="Helical" evidence="1">
    <location>
        <begin position="108"/>
        <end position="130"/>
    </location>
</feature>
<feature type="transmembrane region" description="Helical" evidence="1">
    <location>
        <begin position="42"/>
        <end position="61"/>
    </location>
</feature>
<dbReference type="GO" id="GO:0016740">
    <property type="term" value="F:transferase activity"/>
    <property type="evidence" value="ECO:0007669"/>
    <property type="project" value="UniProtKB-KW"/>
</dbReference>
<proteinExistence type="predicted"/>
<dbReference type="Proteomes" id="UP000250006">
    <property type="component" value="Unassembled WGS sequence"/>
</dbReference>
<evidence type="ECO:0000313" key="2">
    <source>
        <dbReference type="EMBL" id="SPT53748.1"/>
    </source>
</evidence>